<dbReference type="Gene3D" id="3.40.50.300">
    <property type="entry name" value="P-loop containing nucleotide triphosphate hydrolases"/>
    <property type="match status" value="1"/>
</dbReference>
<organism evidence="3 4">
    <name type="scientific">Oldenlandia corymbosa var. corymbosa</name>
    <dbReference type="NCBI Taxonomy" id="529605"/>
    <lineage>
        <taxon>Eukaryota</taxon>
        <taxon>Viridiplantae</taxon>
        <taxon>Streptophyta</taxon>
        <taxon>Embryophyta</taxon>
        <taxon>Tracheophyta</taxon>
        <taxon>Spermatophyta</taxon>
        <taxon>Magnoliopsida</taxon>
        <taxon>eudicotyledons</taxon>
        <taxon>Gunneridae</taxon>
        <taxon>Pentapetalae</taxon>
        <taxon>asterids</taxon>
        <taxon>lamiids</taxon>
        <taxon>Gentianales</taxon>
        <taxon>Rubiaceae</taxon>
        <taxon>Rubioideae</taxon>
        <taxon>Spermacoceae</taxon>
        <taxon>Hedyotis-Oldenlandia complex</taxon>
        <taxon>Oldenlandia</taxon>
    </lineage>
</organism>
<keyword evidence="2" id="KW-0472">Membrane</keyword>
<name>A0AAV1EH23_OLDCO</name>
<dbReference type="AlphaFoldDB" id="A0AAV1EH23"/>
<dbReference type="PANTHER" id="PTHR14241">
    <property type="entry name" value="INTERFERON-INDUCED PROTEIN 44"/>
    <property type="match status" value="1"/>
</dbReference>
<sequence>MKSAHSYKNEIDVDDDQIDQSPKPISWWWRKAPEFDPENGHLKADHDLFTDLTKLTPRLRLLREMERLALVAPEGLDDLRHKLMAYRSGEFWLPVGGMKKEDMDIPPVITVLLVGLRGAGKSALVNMMYSVLGHSGLIPFAQTSSGSSEYTTVFLEEHNVVRSIRAGFCVFDSRGLSPKQMEEGLEDVWGWMSPTPGVRQNQPCWRPSDHHQPLKHQKPTNVITHGHDTLTSSRYAKRKVNVAMVVANLAEIHRAFESGDLNSVDAIKELFQFPCLQKSNENPILILTHGDMLGTEERIKSRLQICEYIGINETSGAYDIACLTEQGILPDESDPVTAFALTEAVYRSLMVADRSHSPKKRFLDWIIHFLSLIMSCIASFFHLLAHFFSKFDHKTKLKR</sequence>
<protein>
    <submittedName>
        <fullName evidence="3">OLC1v1020671C1</fullName>
    </submittedName>
</protein>
<dbReference type="SUPFAM" id="SSF52540">
    <property type="entry name" value="P-loop containing nucleoside triphosphate hydrolases"/>
    <property type="match status" value="1"/>
</dbReference>
<accession>A0AAV1EH23</accession>
<dbReference type="EMBL" id="OX459126">
    <property type="protein sequence ID" value="CAI9119022.1"/>
    <property type="molecule type" value="Genomic_DNA"/>
</dbReference>
<dbReference type="InterPro" id="IPR027417">
    <property type="entry name" value="P-loop_NTPase"/>
</dbReference>
<evidence type="ECO:0000256" key="2">
    <source>
        <dbReference type="SAM" id="Phobius"/>
    </source>
</evidence>
<dbReference type="Proteomes" id="UP001161247">
    <property type="component" value="Chromosome 9"/>
</dbReference>
<keyword evidence="4" id="KW-1185">Reference proteome</keyword>
<gene>
    <name evidence="3" type="ORF">OLC1_LOCUS24775</name>
</gene>
<proteinExistence type="predicted"/>
<reference evidence="3" key="1">
    <citation type="submission" date="2023-03" db="EMBL/GenBank/DDBJ databases">
        <authorList>
            <person name="Julca I."/>
        </authorList>
    </citation>
    <scope>NUCLEOTIDE SEQUENCE</scope>
</reference>
<evidence type="ECO:0000313" key="4">
    <source>
        <dbReference type="Proteomes" id="UP001161247"/>
    </source>
</evidence>
<keyword evidence="2" id="KW-1133">Transmembrane helix</keyword>
<evidence type="ECO:0000313" key="3">
    <source>
        <dbReference type="EMBL" id="CAI9119022.1"/>
    </source>
</evidence>
<evidence type="ECO:0000256" key="1">
    <source>
        <dbReference type="SAM" id="MobiDB-lite"/>
    </source>
</evidence>
<dbReference type="PANTHER" id="PTHR14241:SF24">
    <property type="entry name" value="G DOMAIN-CONTAINING PROTEIN"/>
    <property type="match status" value="1"/>
</dbReference>
<feature type="transmembrane region" description="Helical" evidence="2">
    <location>
        <begin position="365"/>
        <end position="389"/>
    </location>
</feature>
<keyword evidence="2" id="KW-0812">Transmembrane</keyword>
<feature type="region of interest" description="Disordered" evidence="1">
    <location>
        <begin position="207"/>
        <end position="226"/>
    </location>
</feature>